<accession>A0A4V1BXC9</accession>
<dbReference type="InterPro" id="IPR036388">
    <property type="entry name" value="WH-like_DNA-bd_sf"/>
</dbReference>
<protein>
    <submittedName>
        <fullName evidence="3">Transposase</fullName>
    </submittedName>
</protein>
<gene>
    <name evidence="2" type="ORF">ArsFIN_32300</name>
    <name evidence="3" type="ORF">ArsFIN_38500</name>
</gene>
<dbReference type="KEGG" id="ans:ArsFIN_38500"/>
<evidence type="ECO:0000313" key="3">
    <source>
        <dbReference type="EMBL" id="QBY45253.1"/>
    </source>
</evidence>
<proteinExistence type="predicted"/>
<dbReference type="InterPro" id="IPR009057">
    <property type="entry name" value="Homeodomain-like_sf"/>
</dbReference>
<organism evidence="3 4">
    <name type="scientific">Arsenophonus nasoniae</name>
    <name type="common">son-killer infecting Nasonia vitripennis</name>
    <dbReference type="NCBI Taxonomy" id="638"/>
    <lineage>
        <taxon>Bacteria</taxon>
        <taxon>Pseudomonadati</taxon>
        <taxon>Pseudomonadota</taxon>
        <taxon>Gammaproteobacteria</taxon>
        <taxon>Enterobacterales</taxon>
        <taxon>Morganellaceae</taxon>
        <taxon>Arsenophonus</taxon>
    </lineage>
</organism>
<dbReference type="EMBL" id="CP038613">
    <property type="protein sequence ID" value="QBY45253.1"/>
    <property type="molecule type" value="Genomic_DNA"/>
</dbReference>
<dbReference type="RefSeq" id="WP_051296922.1">
    <property type="nucleotide sequence ID" value="NZ_CP038613.1"/>
</dbReference>
<feature type="domain" description="Transposase Synechocystis PCC 6803" evidence="1">
    <location>
        <begin position="17"/>
        <end position="135"/>
    </location>
</feature>
<sequence>MVKIIVKIKYFNKYKTMSYSVDLRERAVKAVHEGMNKIKVCKIFNIARQTLYNWLYLEKIQGHLNPQTGFQKGHSHGIKDLNEFREFVAHHGDYTQVEMAEIYRVGSSTIGRAMKKIGYSRKKRAKLMPKEAKKNARPI</sequence>
<dbReference type="InterPro" id="IPR002622">
    <property type="entry name" value="Transposase_14"/>
</dbReference>
<reference evidence="3 4" key="1">
    <citation type="submission" date="2019-03" db="EMBL/GenBank/DDBJ databases">
        <title>Long-read sequencing reveals hyperdense prophage content in a complex bacterial symbiont genome.</title>
        <authorList>
            <person name="Frost C.L."/>
            <person name="Siozios S."/>
            <person name="Nadal-Jimenez P."/>
            <person name="Brockhurst M.A."/>
            <person name="King K.C."/>
            <person name="Darby A.C."/>
            <person name="Hurst G.D.D."/>
        </authorList>
    </citation>
    <scope>NUCLEOTIDE SEQUENCE [LARGE SCALE GENOMIC DNA]</scope>
    <source>
        <strain evidence="3 4">FIN</strain>
    </source>
</reference>
<evidence type="ECO:0000259" key="1">
    <source>
        <dbReference type="Pfam" id="PF01710"/>
    </source>
</evidence>
<name>A0A4V1BXC9_9GAMM</name>
<evidence type="ECO:0000313" key="2">
    <source>
        <dbReference type="EMBL" id="QBY44644.1"/>
    </source>
</evidence>
<dbReference type="Pfam" id="PF01710">
    <property type="entry name" value="HTH_Tnp_IS630"/>
    <property type="match status" value="1"/>
</dbReference>
<dbReference type="Proteomes" id="UP000295134">
    <property type="component" value="Chromosome"/>
</dbReference>
<dbReference type="Gene3D" id="1.10.10.10">
    <property type="entry name" value="Winged helix-like DNA-binding domain superfamily/Winged helix DNA-binding domain"/>
    <property type="match status" value="1"/>
</dbReference>
<dbReference type="KEGG" id="ans:ArsFIN_32300"/>
<dbReference type="EMBL" id="CP038613">
    <property type="protein sequence ID" value="QBY44644.1"/>
    <property type="molecule type" value="Genomic_DNA"/>
</dbReference>
<dbReference type="AlphaFoldDB" id="A0A4V1BXC9"/>
<dbReference type="GeneID" id="96878737"/>
<dbReference type="SUPFAM" id="SSF46689">
    <property type="entry name" value="Homeodomain-like"/>
    <property type="match status" value="1"/>
</dbReference>
<evidence type="ECO:0000313" key="4">
    <source>
        <dbReference type="Proteomes" id="UP000295134"/>
    </source>
</evidence>